<dbReference type="AlphaFoldDB" id="A0A8J2YMI8"/>
<sequence length="640" mass="70693">MLAGAALLVLAAVDSEAQGLWPQYGASSMNAEVKDDSCGRAILFPQPLMTGPLPQKEGSTTTAFLDMDLDDGSVAMTCKRGGDLPSDPQAAKAAAEAYLTELNLTSSAKTKILSAEGLVTAVVDESDQRYYRARTKQFGSGITVELNALARWRNGQTVEQARRFVEQLITPEAKFGALDTPRTDAAHPWPTHCPHPLDLPQQHEIITELSNSSQTTIYATPNFIDFLEITCRKDSSIEPSLPFVRQWLEHYHPSKDDLYSVETSGGALIVSLVDMSDEESSASAAKILDGTMIDIRSVVEGTGQAARERQRDQVQRLFRDPAAEWPDTLGAGGHPQTLSHPSCLIPVRFPSRPDLSDQSSENGRLFVAAWKMKDVVLSTTCLDRFRVKVEEESARAILDKHAGDKVTGKSYQIEQRGDSIVARLTGLDSSHKKIEIILLLSDGQVQSLHAEAPADQDQKRVLDFLAQEKNYKDEGIAALFTQEEAELAELPLPLPQEDGCGKTIRFPDTPKQEKLGKTDTKHFWINTDGISLHMVCWPSREGADLTPEERRISLEELITTPFHIDPNEMRVHHDTKDGIDFVMIMAIQKDSLTSARRTRYKSWISDDSYGVIWSMEPVHTSSRIADLFIGQSIGTRSGAP</sequence>
<evidence type="ECO:0000313" key="2">
    <source>
        <dbReference type="Proteomes" id="UP000602745"/>
    </source>
</evidence>
<evidence type="ECO:0000313" key="1">
    <source>
        <dbReference type="EMBL" id="GGE54563.1"/>
    </source>
</evidence>
<protein>
    <submittedName>
        <fullName evidence="1">Uncharacterized protein</fullName>
    </submittedName>
</protein>
<comment type="caution">
    <text evidence="1">The sequence shown here is derived from an EMBL/GenBank/DDBJ whole genome shotgun (WGS) entry which is preliminary data.</text>
</comment>
<organism evidence="1 2">
    <name type="scientific">Agaricicola taiwanensis</name>
    <dbReference type="NCBI Taxonomy" id="591372"/>
    <lineage>
        <taxon>Bacteria</taxon>
        <taxon>Pseudomonadati</taxon>
        <taxon>Pseudomonadota</taxon>
        <taxon>Alphaproteobacteria</taxon>
        <taxon>Rhodobacterales</taxon>
        <taxon>Paracoccaceae</taxon>
        <taxon>Agaricicola</taxon>
    </lineage>
</organism>
<reference evidence="1" key="2">
    <citation type="submission" date="2020-09" db="EMBL/GenBank/DDBJ databases">
        <authorList>
            <person name="Sun Q."/>
            <person name="Sedlacek I."/>
        </authorList>
    </citation>
    <scope>NUCLEOTIDE SEQUENCE</scope>
    <source>
        <strain evidence="1">CCM 7684</strain>
    </source>
</reference>
<accession>A0A8J2YMI8</accession>
<proteinExistence type="predicted"/>
<name>A0A8J2YMI8_9RHOB</name>
<keyword evidence="2" id="KW-1185">Reference proteome</keyword>
<reference evidence="1" key="1">
    <citation type="journal article" date="2014" name="Int. J. Syst. Evol. Microbiol.">
        <title>Complete genome sequence of Corynebacterium casei LMG S-19264T (=DSM 44701T), isolated from a smear-ripened cheese.</title>
        <authorList>
            <consortium name="US DOE Joint Genome Institute (JGI-PGF)"/>
            <person name="Walter F."/>
            <person name="Albersmeier A."/>
            <person name="Kalinowski J."/>
            <person name="Ruckert C."/>
        </authorList>
    </citation>
    <scope>NUCLEOTIDE SEQUENCE</scope>
    <source>
        <strain evidence="1">CCM 7684</strain>
    </source>
</reference>
<dbReference type="EMBL" id="BMCP01000008">
    <property type="protein sequence ID" value="GGE54563.1"/>
    <property type="molecule type" value="Genomic_DNA"/>
</dbReference>
<gene>
    <name evidence="1" type="ORF">GCM10007276_34510</name>
</gene>
<dbReference type="Proteomes" id="UP000602745">
    <property type="component" value="Unassembled WGS sequence"/>
</dbReference>